<feature type="domain" description="DUF3899" evidence="2">
    <location>
        <begin position="49"/>
        <end position="129"/>
    </location>
</feature>
<evidence type="ECO:0000259" key="2">
    <source>
        <dbReference type="Pfam" id="PF13038"/>
    </source>
</evidence>
<sequence length="133" mass="14842">MKHKTGVAKCLGACIFGGFLTYLVVSLRDFDDASVKERFLILADAFTIPGIILLCIGILVALSNEGIFLGFSYAIKYVYRMLIPGVSKDHETYGDYVEQQREKGKASGFGFLFFTGLAFLLIAVVFIALFYRW</sequence>
<evidence type="ECO:0000313" key="4">
    <source>
        <dbReference type="Proteomes" id="UP000823914"/>
    </source>
</evidence>
<feature type="transmembrane region" description="Helical" evidence="1">
    <location>
        <begin position="39"/>
        <end position="62"/>
    </location>
</feature>
<feature type="transmembrane region" description="Helical" evidence="1">
    <location>
        <begin position="109"/>
        <end position="131"/>
    </location>
</feature>
<dbReference type="Proteomes" id="UP000823914">
    <property type="component" value="Unassembled WGS sequence"/>
</dbReference>
<keyword evidence="1" id="KW-0812">Transmembrane</keyword>
<evidence type="ECO:0000313" key="3">
    <source>
        <dbReference type="EMBL" id="MBU3850486.1"/>
    </source>
</evidence>
<dbReference type="InterPro" id="IPR025007">
    <property type="entry name" value="DUF3899"/>
</dbReference>
<name>A0A9E2NZ78_9SPIR</name>
<organism evidence="3 4">
    <name type="scientific">Candidatus Treponema excrementipullorum</name>
    <dbReference type="NCBI Taxonomy" id="2838768"/>
    <lineage>
        <taxon>Bacteria</taxon>
        <taxon>Pseudomonadati</taxon>
        <taxon>Spirochaetota</taxon>
        <taxon>Spirochaetia</taxon>
        <taxon>Spirochaetales</taxon>
        <taxon>Treponemataceae</taxon>
        <taxon>Treponema</taxon>
    </lineage>
</organism>
<protein>
    <submittedName>
        <fullName evidence="3">DUF3899 domain-containing protein</fullName>
    </submittedName>
</protein>
<gene>
    <name evidence="3" type="ORF">IAA16_07975</name>
</gene>
<dbReference type="AlphaFoldDB" id="A0A9E2NZ78"/>
<dbReference type="Pfam" id="PF13038">
    <property type="entry name" value="DUF3899"/>
    <property type="match status" value="1"/>
</dbReference>
<reference evidence="3" key="1">
    <citation type="journal article" date="2021" name="PeerJ">
        <title>Extensive microbial diversity within the chicken gut microbiome revealed by metagenomics and culture.</title>
        <authorList>
            <person name="Gilroy R."/>
            <person name="Ravi A."/>
            <person name="Getino M."/>
            <person name="Pursley I."/>
            <person name="Horton D.L."/>
            <person name="Alikhan N.F."/>
            <person name="Baker D."/>
            <person name="Gharbi K."/>
            <person name="Hall N."/>
            <person name="Watson M."/>
            <person name="Adriaenssens E.M."/>
            <person name="Foster-Nyarko E."/>
            <person name="Jarju S."/>
            <person name="Secka A."/>
            <person name="Antonio M."/>
            <person name="Oren A."/>
            <person name="Chaudhuri R.R."/>
            <person name="La Ragione R."/>
            <person name="Hildebrand F."/>
            <person name="Pallen M.J."/>
        </authorList>
    </citation>
    <scope>NUCLEOTIDE SEQUENCE</scope>
    <source>
        <strain evidence="3">Gambia15-2214</strain>
    </source>
</reference>
<accession>A0A9E2NZ78</accession>
<comment type="caution">
    <text evidence="3">The sequence shown here is derived from an EMBL/GenBank/DDBJ whole genome shotgun (WGS) entry which is preliminary data.</text>
</comment>
<reference evidence="3" key="2">
    <citation type="submission" date="2021-04" db="EMBL/GenBank/DDBJ databases">
        <authorList>
            <person name="Gilroy R."/>
        </authorList>
    </citation>
    <scope>NUCLEOTIDE SEQUENCE</scope>
    <source>
        <strain evidence="3">Gambia15-2214</strain>
    </source>
</reference>
<proteinExistence type="predicted"/>
<keyword evidence="1" id="KW-0472">Membrane</keyword>
<keyword evidence="1" id="KW-1133">Transmembrane helix</keyword>
<dbReference type="EMBL" id="JAHLFV010000187">
    <property type="protein sequence ID" value="MBU3850486.1"/>
    <property type="molecule type" value="Genomic_DNA"/>
</dbReference>
<feature type="transmembrane region" description="Helical" evidence="1">
    <location>
        <begin position="6"/>
        <end position="27"/>
    </location>
</feature>
<evidence type="ECO:0000256" key="1">
    <source>
        <dbReference type="SAM" id="Phobius"/>
    </source>
</evidence>